<gene>
    <name evidence="8" type="ORF">N4264_20820</name>
</gene>
<accession>A0ABY6BAS1</accession>
<dbReference type="EMBL" id="CP104694">
    <property type="protein sequence ID" value="UXI67161.1"/>
    <property type="molecule type" value="Genomic_DNA"/>
</dbReference>
<dbReference type="Gene3D" id="3.40.50.360">
    <property type="match status" value="1"/>
</dbReference>
<dbReference type="SUPFAM" id="SSF52218">
    <property type="entry name" value="Flavoproteins"/>
    <property type="match status" value="1"/>
</dbReference>
<dbReference type="InterPro" id="IPR001433">
    <property type="entry name" value="OxRdtase_FAD/NAD-bd"/>
</dbReference>
<evidence type="ECO:0000313" key="9">
    <source>
        <dbReference type="Proteomes" id="UP001064632"/>
    </source>
</evidence>
<keyword evidence="5" id="KW-0472">Membrane</keyword>
<name>A0ABY6BAS1_9GAMM</name>
<evidence type="ECO:0000256" key="5">
    <source>
        <dbReference type="SAM" id="Phobius"/>
    </source>
</evidence>
<evidence type="ECO:0000313" key="8">
    <source>
        <dbReference type="EMBL" id="UXI67161.1"/>
    </source>
</evidence>
<dbReference type="InterPro" id="IPR017927">
    <property type="entry name" value="FAD-bd_FR_type"/>
</dbReference>
<keyword evidence="5" id="KW-1133">Transmembrane helix</keyword>
<organism evidence="8 9">
    <name type="scientific">Tahibacter amnicola</name>
    <dbReference type="NCBI Taxonomy" id="2976241"/>
    <lineage>
        <taxon>Bacteria</taxon>
        <taxon>Pseudomonadati</taxon>
        <taxon>Pseudomonadota</taxon>
        <taxon>Gammaproteobacteria</taxon>
        <taxon>Lysobacterales</taxon>
        <taxon>Rhodanobacteraceae</taxon>
        <taxon>Tahibacter</taxon>
    </lineage>
</organism>
<dbReference type="PROSITE" id="PS50902">
    <property type="entry name" value="FLAVODOXIN_LIKE"/>
    <property type="match status" value="1"/>
</dbReference>
<evidence type="ECO:0000259" key="7">
    <source>
        <dbReference type="PROSITE" id="PS51384"/>
    </source>
</evidence>
<dbReference type="InterPro" id="IPR001094">
    <property type="entry name" value="Flavdoxin-like"/>
</dbReference>
<dbReference type="Gene3D" id="2.40.30.10">
    <property type="entry name" value="Translation factors"/>
    <property type="match status" value="1"/>
</dbReference>
<dbReference type="Pfam" id="PF00258">
    <property type="entry name" value="Flavodoxin_1"/>
    <property type="match status" value="1"/>
</dbReference>
<reference evidence="8" key="1">
    <citation type="submission" date="2022-09" db="EMBL/GenBank/DDBJ databases">
        <title>Tahibacter sp. nov., isolated from a fresh water.</title>
        <authorList>
            <person name="Baek J.H."/>
            <person name="Lee J.K."/>
            <person name="Kim J.M."/>
            <person name="Jeon C.O."/>
        </authorList>
    </citation>
    <scope>NUCLEOTIDE SEQUENCE</scope>
    <source>
        <strain evidence="8">W38</strain>
    </source>
</reference>
<dbReference type="Pfam" id="PF00175">
    <property type="entry name" value="NAD_binding_1"/>
    <property type="match status" value="1"/>
</dbReference>
<dbReference type="Gene3D" id="3.40.50.80">
    <property type="entry name" value="Nucleotide-binding domain of ferredoxin-NADP reductase (FNR) module"/>
    <property type="match status" value="1"/>
</dbReference>
<evidence type="ECO:0000256" key="1">
    <source>
        <dbReference type="ARBA" id="ARBA00022630"/>
    </source>
</evidence>
<dbReference type="RefSeq" id="WP_261694137.1">
    <property type="nucleotide sequence ID" value="NZ_CP104694.1"/>
</dbReference>
<dbReference type="InterPro" id="IPR039261">
    <property type="entry name" value="FNR_nucleotide-bd"/>
</dbReference>
<keyword evidence="3" id="KW-0249">Electron transport</keyword>
<proteinExistence type="predicted"/>
<dbReference type="PROSITE" id="PS51384">
    <property type="entry name" value="FAD_FR"/>
    <property type="match status" value="1"/>
</dbReference>
<protein>
    <recommendedName>
        <fullName evidence="4">NADPH--hemoprotein reductase</fullName>
        <ecNumber evidence="4">1.6.2.4</ecNumber>
    </recommendedName>
</protein>
<dbReference type="InterPro" id="IPR008254">
    <property type="entry name" value="Flavodoxin/NO_synth"/>
</dbReference>
<evidence type="ECO:0000256" key="2">
    <source>
        <dbReference type="ARBA" id="ARBA00022643"/>
    </source>
</evidence>
<evidence type="ECO:0000256" key="3">
    <source>
        <dbReference type="ARBA" id="ARBA00022982"/>
    </source>
</evidence>
<keyword evidence="1" id="KW-0285">Flavoprotein</keyword>
<dbReference type="PANTHER" id="PTHR19384">
    <property type="entry name" value="NITRIC OXIDE SYNTHASE-RELATED"/>
    <property type="match status" value="1"/>
</dbReference>
<keyword evidence="3" id="KW-0813">Transport</keyword>
<dbReference type="CDD" id="cd06200">
    <property type="entry name" value="SiR_like1"/>
    <property type="match status" value="1"/>
</dbReference>
<evidence type="ECO:0000259" key="6">
    <source>
        <dbReference type="PROSITE" id="PS50902"/>
    </source>
</evidence>
<dbReference type="PRINTS" id="PR00371">
    <property type="entry name" value="FPNCR"/>
</dbReference>
<keyword evidence="9" id="KW-1185">Reference proteome</keyword>
<dbReference type="InterPro" id="IPR029039">
    <property type="entry name" value="Flavoprotein-like_sf"/>
</dbReference>
<dbReference type="PANTHER" id="PTHR19384:SF17">
    <property type="entry name" value="NADPH--CYTOCHROME P450 REDUCTASE"/>
    <property type="match status" value="1"/>
</dbReference>
<evidence type="ECO:0000256" key="4">
    <source>
        <dbReference type="ARBA" id="ARBA00023797"/>
    </source>
</evidence>
<dbReference type="InterPro" id="IPR001709">
    <property type="entry name" value="Flavoprot_Pyr_Nucl_cyt_Rdtase"/>
</dbReference>
<dbReference type="SUPFAM" id="SSF63380">
    <property type="entry name" value="Riboflavin synthase domain-like"/>
    <property type="match status" value="1"/>
</dbReference>
<dbReference type="InterPro" id="IPR017938">
    <property type="entry name" value="Riboflavin_synthase-like_b-brl"/>
</dbReference>
<dbReference type="EC" id="1.6.2.4" evidence="4"/>
<feature type="transmembrane region" description="Helical" evidence="5">
    <location>
        <begin position="12"/>
        <end position="33"/>
    </location>
</feature>
<keyword evidence="5" id="KW-0812">Transmembrane</keyword>
<dbReference type="SUPFAM" id="SSF52343">
    <property type="entry name" value="Ferredoxin reductase-like, C-terminal NADP-linked domain"/>
    <property type="match status" value="1"/>
</dbReference>
<sequence>MTVSRKERRSTGALAGYAVLALLAAIAVALLWLQREPILWRGVEPARGAAIVALIAAWAAWSVWLRAAGSATKPGGQLAVVYATQTGTAEQIARQTAERFRQAGTDAPVVSLAAVDAAFLARYSTVYFVVSTYGEGEPPDMGDRFRRRVMSQALALHGLRYGVLALGDRHYAQFCAFGRQLDAWLAGQGATRLFDCLQVDDADTSVLSQWQQQLHGDTASDSPTPNRSDDPWRLVSRECLNPAGVGAPCFRIVLAPPPGMTPDWQAGDIAQVLPQRPADEVAAWLRDHLPATATPSQRASWEHVLATAELPSPAPAFDLLPDASTLPRFMHRDYSIASLPSDGALELVVRQMRGEDGRMGVASGWLTAHAAVGDTVLLRLRRNTNFHLPVGGPPLILIGNGTGIAGLRALLKARQTAGIRRNWLLYGERSRRTDYPFGDELQGWLADGWLDRLDLAFSRDGQSPVYVQDRLGEASATLTRWVSEGAAIYVCGSLHGMAPAVDARLRAILGEASVDNLIAEGRYRRDVY</sequence>
<feature type="domain" description="FAD-binding FR-type" evidence="7">
    <location>
        <begin position="227"/>
        <end position="389"/>
    </location>
</feature>
<feature type="domain" description="Flavodoxin-like" evidence="6">
    <location>
        <begin position="78"/>
        <end position="215"/>
    </location>
</feature>
<dbReference type="Proteomes" id="UP001064632">
    <property type="component" value="Chromosome"/>
</dbReference>
<keyword evidence="2" id="KW-0288">FMN</keyword>
<dbReference type="PRINTS" id="PR00369">
    <property type="entry name" value="FLAVODOXIN"/>
</dbReference>